<dbReference type="RefSeq" id="WP_085672728.1">
    <property type="nucleotide sequence ID" value="NZ_JACKRU010000279.1"/>
</dbReference>
<proteinExistence type="predicted"/>
<evidence type="ECO:0000259" key="1">
    <source>
        <dbReference type="Pfam" id="PF13827"/>
    </source>
</evidence>
<organism evidence="2 3">
    <name type="scientific">Mycobacterium szulgai</name>
    <dbReference type="NCBI Taxonomy" id="1787"/>
    <lineage>
        <taxon>Bacteria</taxon>
        <taxon>Bacillati</taxon>
        <taxon>Actinomycetota</taxon>
        <taxon>Actinomycetes</taxon>
        <taxon>Mycobacteriales</taxon>
        <taxon>Mycobacteriaceae</taxon>
        <taxon>Mycobacterium</taxon>
    </lineage>
</organism>
<dbReference type="EMBL" id="LQPW01000156">
    <property type="protein sequence ID" value="ORW91521.1"/>
    <property type="molecule type" value="Genomic_DNA"/>
</dbReference>
<dbReference type="InterPro" id="IPR025240">
    <property type="entry name" value="DUF4189"/>
</dbReference>
<comment type="caution">
    <text evidence="2">The sequence shown here is derived from an EMBL/GenBank/DDBJ whole genome shotgun (WGS) entry which is preliminary data.</text>
</comment>
<evidence type="ECO:0000313" key="3">
    <source>
        <dbReference type="Proteomes" id="UP000193317"/>
    </source>
</evidence>
<sequence length="127" mass="13297">MTTMITRRRRLAVVVARLAIVTAIILTLAPAMVPTAQAAESYGAIAYSANGSWGRSYAYPTRAAAEATAVKHCGYSDCKVLTTFTQCGAVAAKDHDYKGGVGTDLSAAMKDALSKLAGGYIDTWACN</sequence>
<dbReference type="STRING" id="1787.A5725_15300"/>
<dbReference type="Proteomes" id="UP000193317">
    <property type="component" value="Unassembled WGS sequence"/>
</dbReference>
<keyword evidence="3" id="KW-1185">Reference proteome</keyword>
<dbReference type="OrthoDB" id="3483193at2"/>
<reference evidence="2 3" key="1">
    <citation type="submission" date="2016-01" db="EMBL/GenBank/DDBJ databases">
        <title>The new phylogeny of the genus Mycobacterium.</title>
        <authorList>
            <person name="Tarcisio F."/>
            <person name="Conor M."/>
            <person name="Antonella G."/>
            <person name="Elisabetta G."/>
            <person name="Giulia F.S."/>
            <person name="Sara T."/>
            <person name="Anna F."/>
            <person name="Clotilde B."/>
            <person name="Roberto B."/>
            <person name="Veronica D.S."/>
            <person name="Fabio R."/>
            <person name="Monica P."/>
            <person name="Olivier J."/>
            <person name="Enrico T."/>
            <person name="Nicola S."/>
        </authorList>
    </citation>
    <scope>NUCLEOTIDE SEQUENCE [LARGE SCALE GENOMIC DNA]</scope>
    <source>
        <strain evidence="2 3">DSM 44166</strain>
    </source>
</reference>
<feature type="domain" description="DUF4189" evidence="1">
    <location>
        <begin position="42"/>
        <end position="118"/>
    </location>
</feature>
<evidence type="ECO:0000313" key="2">
    <source>
        <dbReference type="EMBL" id="ORW91521.1"/>
    </source>
</evidence>
<gene>
    <name evidence="2" type="ORF">AWC27_10275</name>
</gene>
<accession>A0A1X2DTT3</accession>
<protein>
    <recommendedName>
        <fullName evidence="1">DUF4189 domain-containing protein</fullName>
    </recommendedName>
</protein>
<name>A0A1X2DTT3_MYCSZ</name>
<dbReference type="AlphaFoldDB" id="A0A1X2DTT3"/>
<dbReference type="Pfam" id="PF13827">
    <property type="entry name" value="DUF4189"/>
    <property type="match status" value="1"/>
</dbReference>